<organism evidence="1 2">
    <name type="scientific">Agreia bicolorata</name>
    <dbReference type="NCBI Taxonomy" id="110935"/>
    <lineage>
        <taxon>Bacteria</taxon>
        <taxon>Bacillati</taxon>
        <taxon>Actinomycetota</taxon>
        <taxon>Actinomycetes</taxon>
        <taxon>Micrococcales</taxon>
        <taxon>Microbacteriaceae</taxon>
        <taxon>Agreia</taxon>
    </lineage>
</organism>
<dbReference type="RefSeq" id="WP_139368839.1">
    <property type="nucleotide sequence ID" value="NZ_FUYG01000016.1"/>
</dbReference>
<accession>A0A1T4YP89</accession>
<evidence type="ECO:0000313" key="1">
    <source>
        <dbReference type="EMBL" id="SKB03388.1"/>
    </source>
</evidence>
<dbReference type="Gene3D" id="3.10.180.10">
    <property type="entry name" value="2,3-Dihydroxybiphenyl 1,2-Dioxygenase, domain 1"/>
    <property type="match status" value="1"/>
</dbReference>
<protein>
    <recommendedName>
        <fullName evidence="3">VOC domain-containing protein</fullName>
    </recommendedName>
</protein>
<reference evidence="2" key="1">
    <citation type="submission" date="2017-02" db="EMBL/GenBank/DDBJ databases">
        <authorList>
            <person name="Varghese N."/>
            <person name="Submissions S."/>
        </authorList>
    </citation>
    <scope>NUCLEOTIDE SEQUENCE [LARGE SCALE GENOMIC DNA]</scope>
    <source>
        <strain evidence="2">VKM Ac-2052</strain>
    </source>
</reference>
<gene>
    <name evidence="1" type="ORF">SAMN06295879_3716</name>
</gene>
<evidence type="ECO:0008006" key="3">
    <source>
        <dbReference type="Google" id="ProtNLM"/>
    </source>
</evidence>
<dbReference type="EMBL" id="FUYG01000016">
    <property type="protein sequence ID" value="SKB03388.1"/>
    <property type="molecule type" value="Genomic_DNA"/>
</dbReference>
<evidence type="ECO:0000313" key="2">
    <source>
        <dbReference type="Proteomes" id="UP000189735"/>
    </source>
</evidence>
<dbReference type="AlphaFoldDB" id="A0A1T4YP89"/>
<name>A0A1T4YP89_9MICO</name>
<dbReference type="InterPro" id="IPR029068">
    <property type="entry name" value="Glyas_Bleomycin-R_OHBP_Dase"/>
</dbReference>
<dbReference type="Proteomes" id="UP000189735">
    <property type="component" value="Unassembled WGS sequence"/>
</dbReference>
<proteinExistence type="predicted"/>
<dbReference type="SUPFAM" id="SSF54593">
    <property type="entry name" value="Glyoxalase/Bleomycin resistance protein/Dihydroxybiphenyl dioxygenase"/>
    <property type="match status" value="1"/>
</dbReference>
<sequence length="111" mass="11940">MTISRLLAQMTVSDSAQSIPWYSLLFGRGPDVHPMDGLVEWHLTDTFGVQVWVEPGRAGTSCMVLDDDDLDARLQLLDGAGIENGGIRAASASRILPVVDSDGNRIVFTGP</sequence>